<evidence type="ECO:0000256" key="1">
    <source>
        <dbReference type="ARBA" id="ARBA00004651"/>
    </source>
</evidence>
<dbReference type="GO" id="GO:0005886">
    <property type="term" value="C:plasma membrane"/>
    <property type="evidence" value="ECO:0007669"/>
    <property type="project" value="UniProtKB-SubCell"/>
</dbReference>
<dbReference type="GO" id="GO:0006814">
    <property type="term" value="P:sodium ion transport"/>
    <property type="evidence" value="ECO:0007669"/>
    <property type="project" value="UniProtKB-KW"/>
</dbReference>
<dbReference type="EMBL" id="JH816002">
    <property type="protein sequence ID" value="EKC38635.1"/>
    <property type="molecule type" value="Genomic_DNA"/>
</dbReference>
<evidence type="ECO:0000256" key="2">
    <source>
        <dbReference type="ARBA" id="ARBA00006434"/>
    </source>
</evidence>
<gene>
    <name evidence="12" type="ORF">CGI_10003713</name>
</gene>
<reference evidence="12" key="1">
    <citation type="journal article" date="2012" name="Nature">
        <title>The oyster genome reveals stress adaptation and complexity of shell formation.</title>
        <authorList>
            <person name="Zhang G."/>
            <person name="Fang X."/>
            <person name="Guo X."/>
            <person name="Li L."/>
            <person name="Luo R."/>
            <person name="Xu F."/>
            <person name="Yang P."/>
            <person name="Zhang L."/>
            <person name="Wang X."/>
            <person name="Qi H."/>
            <person name="Xiong Z."/>
            <person name="Que H."/>
            <person name="Xie Y."/>
            <person name="Holland P.W."/>
            <person name="Paps J."/>
            <person name="Zhu Y."/>
            <person name="Wu F."/>
            <person name="Chen Y."/>
            <person name="Wang J."/>
            <person name="Peng C."/>
            <person name="Meng J."/>
            <person name="Yang L."/>
            <person name="Liu J."/>
            <person name="Wen B."/>
            <person name="Zhang N."/>
            <person name="Huang Z."/>
            <person name="Zhu Q."/>
            <person name="Feng Y."/>
            <person name="Mount A."/>
            <person name="Hedgecock D."/>
            <person name="Xu Z."/>
            <person name="Liu Y."/>
            <person name="Domazet-Loso T."/>
            <person name="Du Y."/>
            <person name="Sun X."/>
            <person name="Zhang S."/>
            <person name="Liu B."/>
            <person name="Cheng P."/>
            <person name="Jiang X."/>
            <person name="Li J."/>
            <person name="Fan D."/>
            <person name="Wang W."/>
            <person name="Fu W."/>
            <person name="Wang T."/>
            <person name="Wang B."/>
            <person name="Zhang J."/>
            <person name="Peng Z."/>
            <person name="Li Y."/>
            <person name="Li N."/>
            <person name="Wang J."/>
            <person name="Chen M."/>
            <person name="He Y."/>
            <person name="Tan F."/>
            <person name="Song X."/>
            <person name="Zheng Q."/>
            <person name="Huang R."/>
            <person name="Yang H."/>
            <person name="Du X."/>
            <person name="Chen L."/>
            <person name="Yang M."/>
            <person name="Gaffney P.M."/>
            <person name="Wang S."/>
            <person name="Luo L."/>
            <person name="She Z."/>
            <person name="Ming Y."/>
            <person name="Huang W."/>
            <person name="Zhang S."/>
            <person name="Huang B."/>
            <person name="Zhang Y."/>
            <person name="Qu T."/>
            <person name="Ni P."/>
            <person name="Miao G."/>
            <person name="Wang J."/>
            <person name="Wang Q."/>
            <person name="Steinberg C.E."/>
            <person name="Wang H."/>
            <person name="Li N."/>
            <person name="Qian L."/>
            <person name="Zhang G."/>
            <person name="Li Y."/>
            <person name="Yang H."/>
            <person name="Liu X."/>
            <person name="Wang J."/>
            <person name="Yin Y."/>
            <person name="Wang J."/>
        </authorList>
    </citation>
    <scope>NUCLEOTIDE SEQUENCE [LARGE SCALE GENOMIC DNA]</scope>
    <source>
        <strain evidence="12">05x7-T-G4-1.051#20</strain>
    </source>
</reference>
<evidence type="ECO:0000256" key="10">
    <source>
        <dbReference type="ARBA" id="ARBA00023201"/>
    </source>
</evidence>
<dbReference type="PANTHER" id="PTHR42985:SF45">
    <property type="entry name" value="SODIUM_IODIDE COTRANSPORTER-LIKE"/>
    <property type="match status" value="1"/>
</dbReference>
<name>K1RBN0_MAGGI</name>
<dbReference type="Gene3D" id="1.20.1730.10">
    <property type="entry name" value="Sodium/glucose cotransporter"/>
    <property type="match status" value="1"/>
</dbReference>
<dbReference type="AlphaFoldDB" id="K1RBN0"/>
<dbReference type="PANTHER" id="PTHR42985">
    <property type="entry name" value="SODIUM-COUPLED MONOCARBOXYLATE TRANSPORTER"/>
    <property type="match status" value="1"/>
</dbReference>
<keyword evidence="5" id="KW-0812">Transmembrane</keyword>
<keyword evidence="3" id="KW-0813">Transport</keyword>
<accession>K1RBN0</accession>
<evidence type="ECO:0000256" key="11">
    <source>
        <dbReference type="RuleBase" id="RU362091"/>
    </source>
</evidence>
<evidence type="ECO:0000256" key="9">
    <source>
        <dbReference type="ARBA" id="ARBA00023136"/>
    </source>
</evidence>
<evidence type="ECO:0000256" key="5">
    <source>
        <dbReference type="ARBA" id="ARBA00022692"/>
    </source>
</evidence>
<organism evidence="12">
    <name type="scientific">Magallana gigas</name>
    <name type="common">Pacific oyster</name>
    <name type="synonym">Crassostrea gigas</name>
    <dbReference type="NCBI Taxonomy" id="29159"/>
    <lineage>
        <taxon>Eukaryota</taxon>
        <taxon>Metazoa</taxon>
        <taxon>Spiralia</taxon>
        <taxon>Lophotrochozoa</taxon>
        <taxon>Mollusca</taxon>
        <taxon>Bivalvia</taxon>
        <taxon>Autobranchia</taxon>
        <taxon>Pteriomorphia</taxon>
        <taxon>Ostreida</taxon>
        <taxon>Ostreoidea</taxon>
        <taxon>Ostreidae</taxon>
        <taxon>Magallana</taxon>
    </lineage>
</organism>
<keyword evidence="8" id="KW-0406">Ion transport</keyword>
<keyword evidence="4" id="KW-1003">Cell membrane</keyword>
<dbReference type="Pfam" id="PF00474">
    <property type="entry name" value="SSF"/>
    <property type="match status" value="1"/>
</dbReference>
<keyword evidence="9" id="KW-0472">Membrane</keyword>
<protein>
    <submittedName>
        <fullName evidence="12">Sodium-coupled monocarboxylate transporter 1</fullName>
    </submittedName>
</protein>
<dbReference type="InterPro" id="IPR051163">
    <property type="entry name" value="Sodium:Solute_Symporter_SSF"/>
</dbReference>
<evidence type="ECO:0000313" key="12">
    <source>
        <dbReference type="EMBL" id="EKC38635.1"/>
    </source>
</evidence>
<keyword evidence="7" id="KW-0915">Sodium</keyword>
<dbReference type="HOGENOM" id="CLU_2051879_0_0_1"/>
<comment type="similarity">
    <text evidence="2 11">Belongs to the sodium:solute symporter (SSF) (TC 2.A.21) family.</text>
</comment>
<sequence>MKYYELRYKSRYVRLLNLTIGCINYIVPFMVLQIFEDLPGMSGLFIASLFSASLSTLSSGLSSLSALAIEDVVKPNFKSLSERTITLIAKISVVFIGALCVAVSFLIAKIKGPMSQVNKQ</sequence>
<evidence type="ECO:0000256" key="3">
    <source>
        <dbReference type="ARBA" id="ARBA00022448"/>
    </source>
</evidence>
<evidence type="ECO:0000256" key="6">
    <source>
        <dbReference type="ARBA" id="ARBA00022989"/>
    </source>
</evidence>
<dbReference type="PROSITE" id="PS50283">
    <property type="entry name" value="NA_SOLUT_SYMP_3"/>
    <property type="match status" value="1"/>
</dbReference>
<evidence type="ECO:0000256" key="8">
    <source>
        <dbReference type="ARBA" id="ARBA00023065"/>
    </source>
</evidence>
<evidence type="ECO:0000256" key="4">
    <source>
        <dbReference type="ARBA" id="ARBA00022475"/>
    </source>
</evidence>
<evidence type="ECO:0000256" key="7">
    <source>
        <dbReference type="ARBA" id="ARBA00023053"/>
    </source>
</evidence>
<keyword evidence="6" id="KW-1133">Transmembrane helix</keyword>
<keyword evidence="10" id="KW-0739">Sodium transport</keyword>
<comment type="subcellular location">
    <subcellularLocation>
        <location evidence="1">Cell membrane</location>
        <topology evidence="1">Multi-pass membrane protein</topology>
    </subcellularLocation>
</comment>
<proteinExistence type="inferred from homology"/>
<dbReference type="InterPro" id="IPR001734">
    <property type="entry name" value="Na/solute_symporter"/>
</dbReference>
<dbReference type="GO" id="GO:0015293">
    <property type="term" value="F:symporter activity"/>
    <property type="evidence" value="ECO:0007669"/>
    <property type="project" value="TreeGrafter"/>
</dbReference>
<dbReference type="InParanoid" id="K1RBN0"/>
<dbReference type="InterPro" id="IPR038377">
    <property type="entry name" value="Na/Glc_symporter_sf"/>
</dbReference>